<accession>A0AAV5WVJ1</accession>
<dbReference type="EMBL" id="BTSY01000007">
    <property type="protein sequence ID" value="GMT35313.1"/>
    <property type="molecule type" value="Genomic_DNA"/>
</dbReference>
<keyword evidence="2" id="KW-1185">Reference proteome</keyword>
<gene>
    <name evidence="1" type="ORF">PFISCL1PPCAC_26610</name>
</gene>
<sequence>MRTISWGMGVGSGLGNRYRSIFDDVSIEQLEGVEGRLLLLSGSLPETHRLTRRPLAESDGLGAESLLHLVLVAGRAAIEALRLGDEHSCEEEKKEGGESGDHCW</sequence>
<dbReference type="Proteomes" id="UP001432322">
    <property type="component" value="Unassembled WGS sequence"/>
</dbReference>
<protein>
    <submittedName>
        <fullName evidence="1">Uncharacterized protein</fullName>
    </submittedName>
</protein>
<dbReference type="AlphaFoldDB" id="A0AAV5WVJ1"/>
<proteinExistence type="predicted"/>
<organism evidence="1 2">
    <name type="scientific">Pristionchus fissidentatus</name>
    <dbReference type="NCBI Taxonomy" id="1538716"/>
    <lineage>
        <taxon>Eukaryota</taxon>
        <taxon>Metazoa</taxon>
        <taxon>Ecdysozoa</taxon>
        <taxon>Nematoda</taxon>
        <taxon>Chromadorea</taxon>
        <taxon>Rhabditida</taxon>
        <taxon>Rhabditina</taxon>
        <taxon>Diplogasteromorpha</taxon>
        <taxon>Diplogasteroidea</taxon>
        <taxon>Neodiplogasteridae</taxon>
        <taxon>Pristionchus</taxon>
    </lineage>
</organism>
<evidence type="ECO:0000313" key="2">
    <source>
        <dbReference type="Proteomes" id="UP001432322"/>
    </source>
</evidence>
<evidence type="ECO:0000313" key="1">
    <source>
        <dbReference type="EMBL" id="GMT35313.1"/>
    </source>
</evidence>
<comment type="caution">
    <text evidence="1">The sequence shown here is derived from an EMBL/GenBank/DDBJ whole genome shotgun (WGS) entry which is preliminary data.</text>
</comment>
<reference evidence="1" key="1">
    <citation type="submission" date="2023-10" db="EMBL/GenBank/DDBJ databases">
        <title>Genome assembly of Pristionchus species.</title>
        <authorList>
            <person name="Yoshida K."/>
            <person name="Sommer R.J."/>
        </authorList>
    </citation>
    <scope>NUCLEOTIDE SEQUENCE</scope>
    <source>
        <strain evidence="1">RS5133</strain>
    </source>
</reference>
<name>A0AAV5WVJ1_9BILA</name>